<dbReference type="InterPro" id="IPR015421">
    <property type="entry name" value="PyrdxlP-dep_Trfase_major"/>
</dbReference>
<evidence type="ECO:0000259" key="3">
    <source>
        <dbReference type="Pfam" id="PF00155"/>
    </source>
</evidence>
<dbReference type="InterPro" id="IPR015422">
    <property type="entry name" value="PyrdxlP-dep_Trfase_small"/>
</dbReference>
<feature type="region of interest" description="Disordered" evidence="2">
    <location>
        <begin position="485"/>
        <end position="512"/>
    </location>
</feature>
<accession>A0A9P1IVF3</accession>
<gene>
    <name evidence="4" type="ORF">CAMP_LOCUS13544</name>
</gene>
<dbReference type="OrthoDB" id="5832950at2759"/>
<dbReference type="GO" id="GO:0030170">
    <property type="term" value="F:pyridoxal phosphate binding"/>
    <property type="evidence" value="ECO:0007669"/>
    <property type="project" value="InterPro"/>
</dbReference>
<dbReference type="CDD" id="cd00609">
    <property type="entry name" value="AAT_like"/>
    <property type="match status" value="1"/>
</dbReference>
<feature type="region of interest" description="Disordered" evidence="2">
    <location>
        <begin position="103"/>
        <end position="173"/>
    </location>
</feature>
<dbReference type="InterPro" id="IPR004839">
    <property type="entry name" value="Aminotransferase_I/II_large"/>
</dbReference>
<feature type="compositionally biased region" description="Basic and acidic residues" evidence="2">
    <location>
        <begin position="262"/>
        <end position="271"/>
    </location>
</feature>
<evidence type="ECO:0000313" key="4">
    <source>
        <dbReference type="EMBL" id="CAI5450907.1"/>
    </source>
</evidence>
<keyword evidence="1" id="KW-0663">Pyridoxal phosphate</keyword>
<dbReference type="GO" id="GO:0006520">
    <property type="term" value="P:amino acid metabolic process"/>
    <property type="evidence" value="ECO:0007669"/>
    <property type="project" value="TreeGrafter"/>
</dbReference>
<dbReference type="AlphaFoldDB" id="A0A9P1IVF3"/>
<dbReference type="PRINTS" id="PR00753">
    <property type="entry name" value="ACCSYNTHASE"/>
</dbReference>
<feature type="compositionally biased region" description="Polar residues" evidence="2">
    <location>
        <begin position="119"/>
        <end position="130"/>
    </location>
</feature>
<dbReference type="SUPFAM" id="SSF53383">
    <property type="entry name" value="PLP-dependent transferases"/>
    <property type="match status" value="1"/>
</dbReference>
<feature type="region of interest" description="Disordered" evidence="2">
    <location>
        <begin position="374"/>
        <end position="413"/>
    </location>
</feature>
<feature type="domain" description="Aminotransferase class I/classII large" evidence="3">
    <location>
        <begin position="675"/>
        <end position="1009"/>
    </location>
</feature>
<feature type="region of interest" description="Disordered" evidence="2">
    <location>
        <begin position="38"/>
        <end position="77"/>
    </location>
</feature>
<feature type="compositionally biased region" description="Basic and acidic residues" evidence="2">
    <location>
        <begin position="103"/>
        <end position="118"/>
    </location>
</feature>
<evidence type="ECO:0000256" key="2">
    <source>
        <dbReference type="SAM" id="MobiDB-lite"/>
    </source>
</evidence>
<dbReference type="InterPro" id="IPR015424">
    <property type="entry name" value="PyrdxlP-dep_Trfase"/>
</dbReference>
<dbReference type="PANTHER" id="PTHR43795:SF39">
    <property type="entry name" value="AMINOTRANSFERASE CLASS I_CLASSII DOMAIN-CONTAINING PROTEIN"/>
    <property type="match status" value="1"/>
</dbReference>
<name>A0A9P1IVF3_9PELO</name>
<evidence type="ECO:0000256" key="1">
    <source>
        <dbReference type="ARBA" id="ARBA00022898"/>
    </source>
</evidence>
<dbReference type="GO" id="GO:0008483">
    <property type="term" value="F:transaminase activity"/>
    <property type="evidence" value="ECO:0007669"/>
    <property type="project" value="TreeGrafter"/>
</dbReference>
<dbReference type="Pfam" id="PF00155">
    <property type="entry name" value="Aminotran_1_2"/>
    <property type="match status" value="1"/>
</dbReference>
<comment type="caution">
    <text evidence="4">The sequence shown here is derived from an EMBL/GenBank/DDBJ whole genome shotgun (WGS) entry which is preliminary data.</text>
</comment>
<evidence type="ECO:0000313" key="5">
    <source>
        <dbReference type="Proteomes" id="UP001152747"/>
    </source>
</evidence>
<keyword evidence="5" id="KW-1185">Reference proteome</keyword>
<dbReference type="PANTHER" id="PTHR43795">
    <property type="entry name" value="BIFUNCTIONAL ASPARTATE AMINOTRANSFERASE AND GLUTAMATE/ASPARTATE-PREPHENATE AMINOTRANSFERASE-RELATED"/>
    <property type="match status" value="1"/>
</dbReference>
<organism evidence="4 5">
    <name type="scientific">Caenorhabditis angaria</name>
    <dbReference type="NCBI Taxonomy" id="860376"/>
    <lineage>
        <taxon>Eukaryota</taxon>
        <taxon>Metazoa</taxon>
        <taxon>Ecdysozoa</taxon>
        <taxon>Nematoda</taxon>
        <taxon>Chromadorea</taxon>
        <taxon>Rhabditida</taxon>
        <taxon>Rhabditina</taxon>
        <taxon>Rhabditomorpha</taxon>
        <taxon>Rhabditoidea</taxon>
        <taxon>Rhabditidae</taxon>
        <taxon>Peloderinae</taxon>
        <taxon>Caenorhabditis</taxon>
    </lineage>
</organism>
<proteinExistence type="predicted"/>
<feature type="compositionally biased region" description="Basic and acidic residues" evidence="2">
    <location>
        <begin position="148"/>
        <end position="169"/>
    </location>
</feature>
<dbReference type="Proteomes" id="UP001152747">
    <property type="component" value="Unassembled WGS sequence"/>
</dbReference>
<dbReference type="Gene3D" id="3.90.1150.10">
    <property type="entry name" value="Aspartate Aminotransferase, domain 1"/>
    <property type="match status" value="1"/>
</dbReference>
<protein>
    <recommendedName>
        <fullName evidence="3">Aminotransferase class I/classII large domain-containing protein</fullName>
    </recommendedName>
</protein>
<feature type="region of interest" description="Disordered" evidence="2">
    <location>
        <begin position="239"/>
        <end position="271"/>
    </location>
</feature>
<feature type="compositionally biased region" description="Acidic residues" evidence="2">
    <location>
        <begin position="241"/>
        <end position="253"/>
    </location>
</feature>
<sequence length="1027" mass="117978">MNKSDKKHQEEPISYKTTATVDLNDSRISIDDVFNVSKTSVPSNDQQTIGTPIHIPDCEPTTSTEVLSDEKTSQSTAQLNLEDVFNVSFDRAEKDVNDEKLKQRISEFEMNKSHKKPQDSSSVGTKQSKANLDDSAVSLDDVFNTNISKDHEEKTKSDESEKGQEDRTHNFNLIGKRKSVAFSDISELYDSGIKKDLDDIYNISQREDNETPKTEFETNITTSSIFLNDSRPSFNRVVKEENEETTETIDDSETTTSTTRRRQIDIPKSDQKNKNLQVVTEDKFNTSSTSTISLDDSFTRQRLPEIDVNTLDSIFLSPPMSNPRSRLVQENSVSSPTRISQEIKYEWIADILSPTSTVVSSAYIDLEDNKQVETNPTLSSVDQIPSTSSFGTTQNISESFSRSRNEPLSPRRYSNFYEERKSISVHPDQEEVDEMYDEYNDFYITSVKNQEVDIDVSHFVDDILGKSLDEAAFLSSTKSLDFKKHTDTSIDRKKKKEEKMTQEEKGQQQKQQDDLINLIFNQSSQSETIVEKQIEEIKNDEEMLEIESNQDYFIVKGSYSLVIPKTDPLGQLLSKLSEEHELATLDFSMTRKLKAMLFECIKERATNEHRNEHPTMSIRGQHLLSSVDNASKTFLKMNDNKYHYKKNPKGIINFCTAENNLCTPLLEERFKHLELFIPNTEHLVRYPPSGGWPETRQILCKYFQQFMNAQVEPNELVLTASTRTGYDVISHCLFEPHDILLTNGPIYTGTISNPNERAQCIVECVPTDLTKKPKLDLAEFQKYYDKLTKEKDQVIGGIIIVNPHNPLGVVFPPEEVIELCNWASKLNLKVVIDEVFANCVYDKDSRFKSYLSYRHRISRPENVTYLWSVSKDFGLPGLKFAVIHTNDESLKLASTKLQYYYPCSALVQDFAVKLLSDFDWLKGFHAEVQRRIRIHYTYTSENLKNLQIPICPQLKEHSEKAELELWNRIAEEVGVMLTPGVHQKCVNFGWFRLVFACTSEELEEGFRRLYKFMKIRTKPLGAIDYLL</sequence>
<dbReference type="InterPro" id="IPR050478">
    <property type="entry name" value="Ethylene_sulfur-biosynth"/>
</dbReference>
<reference evidence="4" key="1">
    <citation type="submission" date="2022-11" db="EMBL/GenBank/DDBJ databases">
        <authorList>
            <person name="Kikuchi T."/>
        </authorList>
    </citation>
    <scope>NUCLEOTIDE SEQUENCE</scope>
    <source>
        <strain evidence="4">PS1010</strain>
    </source>
</reference>
<dbReference type="EMBL" id="CANHGI010000005">
    <property type="protein sequence ID" value="CAI5450907.1"/>
    <property type="molecule type" value="Genomic_DNA"/>
</dbReference>
<feature type="compositionally biased region" description="Polar residues" evidence="2">
    <location>
        <begin position="38"/>
        <end position="50"/>
    </location>
</feature>
<feature type="compositionally biased region" description="Polar residues" evidence="2">
    <location>
        <begin position="374"/>
        <end position="402"/>
    </location>
</feature>
<dbReference type="Gene3D" id="3.40.640.10">
    <property type="entry name" value="Type I PLP-dependent aspartate aminotransferase-like (Major domain)"/>
    <property type="match status" value="1"/>
</dbReference>